<feature type="chain" id="PRO_5045100791" evidence="1">
    <location>
        <begin position="22"/>
        <end position="408"/>
    </location>
</feature>
<evidence type="ECO:0000313" key="3">
    <source>
        <dbReference type="Proteomes" id="UP001589605"/>
    </source>
</evidence>
<comment type="caution">
    <text evidence="2">The sequence shown here is derived from an EMBL/GenBank/DDBJ whole genome shotgun (WGS) entry which is preliminary data.</text>
</comment>
<evidence type="ECO:0000313" key="2">
    <source>
        <dbReference type="EMBL" id="MFB9051607.1"/>
    </source>
</evidence>
<accession>A0ABV5EWP9</accession>
<protein>
    <submittedName>
        <fullName evidence="2">Uncharacterized protein</fullName>
    </submittedName>
</protein>
<keyword evidence="1" id="KW-0732">Signal</keyword>
<dbReference type="RefSeq" id="WP_382380193.1">
    <property type="nucleotide sequence ID" value="NZ_JBHMEZ010000001.1"/>
</dbReference>
<dbReference type="PROSITE" id="PS51257">
    <property type="entry name" value="PROKAR_LIPOPROTEIN"/>
    <property type="match status" value="1"/>
</dbReference>
<evidence type="ECO:0000256" key="1">
    <source>
        <dbReference type="SAM" id="SignalP"/>
    </source>
</evidence>
<gene>
    <name evidence="2" type="ORF">ACFFVB_00820</name>
</gene>
<dbReference type="EMBL" id="JBHMEZ010000001">
    <property type="protein sequence ID" value="MFB9051607.1"/>
    <property type="molecule type" value="Genomic_DNA"/>
</dbReference>
<reference evidence="2 3" key="1">
    <citation type="submission" date="2024-09" db="EMBL/GenBank/DDBJ databases">
        <authorList>
            <person name="Sun Q."/>
            <person name="Mori K."/>
        </authorList>
    </citation>
    <scope>NUCLEOTIDE SEQUENCE [LARGE SCALE GENOMIC DNA]</scope>
    <source>
        <strain evidence="2 3">CECT 8286</strain>
    </source>
</reference>
<sequence>MKHISLIALTIFALAFTSCESDDDNNEPTEETDIENLYAVFWRVNTADGRVNYVSLVEDIMDGEIDPANAIEVSGYSRFFAQQDAGYFIIGDGEDLSFTRYNVSEDGKTIEKGDKFSFINKGVTSLQKRNVFLSDTKAYYIDNTQGQIIIWNPEEMIITGSFDLPTEFANGYQGFTTELGYGNYLLNGNKLNIPVGWINFDNNTHLDKTGLAVIDVENDVVLSYSEDTRCALAVEPAFTPNGDAYYGVSERYHFSTAARTKEDCGCILKVASGATTFDQDYDPYFMNQIEGEQVGIGLTNSFQLDHGYVKVLDTDVLPWSPDVEGINYYGLVWETYEINLAENTILGKVDRPLVPSYSENIFKFDEDSYGTIKTINNEDYKVVKYAIDGSYIEGIQVPGYISNMQRIR</sequence>
<name>A0ABV5EWP9_9FLAO</name>
<organism evidence="2 3">
    <name type="scientific">Formosa undariae</name>
    <dbReference type="NCBI Taxonomy" id="1325436"/>
    <lineage>
        <taxon>Bacteria</taxon>
        <taxon>Pseudomonadati</taxon>
        <taxon>Bacteroidota</taxon>
        <taxon>Flavobacteriia</taxon>
        <taxon>Flavobacteriales</taxon>
        <taxon>Flavobacteriaceae</taxon>
        <taxon>Formosa</taxon>
    </lineage>
</organism>
<keyword evidence="3" id="KW-1185">Reference proteome</keyword>
<proteinExistence type="predicted"/>
<dbReference type="Proteomes" id="UP001589605">
    <property type="component" value="Unassembled WGS sequence"/>
</dbReference>
<feature type="signal peptide" evidence="1">
    <location>
        <begin position="1"/>
        <end position="21"/>
    </location>
</feature>